<dbReference type="EMBL" id="FOHO01000003">
    <property type="protein sequence ID" value="SET08418.1"/>
    <property type="molecule type" value="Genomic_DNA"/>
</dbReference>
<evidence type="ECO:0000256" key="3">
    <source>
        <dbReference type="ARBA" id="ARBA00023125"/>
    </source>
</evidence>
<dbReference type="SUPFAM" id="SSF53850">
    <property type="entry name" value="Periplasmic binding protein-like II"/>
    <property type="match status" value="1"/>
</dbReference>
<dbReference type="SUPFAM" id="SSF46785">
    <property type="entry name" value="Winged helix' DNA-binding domain"/>
    <property type="match status" value="1"/>
</dbReference>
<dbReference type="InterPro" id="IPR005119">
    <property type="entry name" value="LysR_subst-bd"/>
</dbReference>
<dbReference type="Pfam" id="PF00126">
    <property type="entry name" value="HTH_1"/>
    <property type="match status" value="1"/>
</dbReference>
<dbReference type="AlphaFoldDB" id="A0A1I0BN45"/>
<dbReference type="InterPro" id="IPR036388">
    <property type="entry name" value="WH-like_DNA-bd_sf"/>
</dbReference>
<dbReference type="Gene3D" id="1.10.10.10">
    <property type="entry name" value="Winged helix-like DNA-binding domain superfamily/Winged helix DNA-binding domain"/>
    <property type="match status" value="1"/>
</dbReference>
<evidence type="ECO:0000256" key="2">
    <source>
        <dbReference type="ARBA" id="ARBA00023015"/>
    </source>
</evidence>
<sequence>MEVDWLEDFLALASAGVFSRAAEARNISPAAFTRRIKNLEHWAGAPLFNRNVHPVELTEAGRAFRPTAIETINALKMCRHDLRDLSRQGTEVVNFIALHTLAISFFPGWLTRITERLGPLKTRVVAENYSGCAEAILSGSADFMLCYAHASVRTIADANRHPSITVAQDRLIAVSAADAHGEARHRLDGARQTPFLCYSPDSFLGQMSDLAVRRGDLRDRLSPVYENSVAEALKAACLEGHGIAFLPAVAVQKELKARTLVKISQPAFEPQITVKLYRSAERARPVLERIWQSCRTQPDQHAPGAADPNASGQHYMRNTKTEL</sequence>
<evidence type="ECO:0000256" key="4">
    <source>
        <dbReference type="ARBA" id="ARBA00023163"/>
    </source>
</evidence>
<comment type="similarity">
    <text evidence="1">Belongs to the LysR transcriptional regulatory family.</text>
</comment>
<keyword evidence="3 7" id="KW-0238">DNA-binding</keyword>
<dbReference type="PANTHER" id="PTHR30126:SF2">
    <property type="entry name" value="HTH-TYPE TRANSCRIPTIONAL REGULATOR YJIE"/>
    <property type="match status" value="1"/>
</dbReference>
<evidence type="ECO:0000256" key="5">
    <source>
        <dbReference type="SAM" id="MobiDB-lite"/>
    </source>
</evidence>
<dbReference type="RefSeq" id="WP_175479811.1">
    <property type="nucleotide sequence ID" value="NZ_FOHO01000003.1"/>
</dbReference>
<gene>
    <name evidence="7" type="ORF">SAMN04489858_1034</name>
</gene>
<accession>A0A1I0BN45</accession>
<organism evidence="7 8">
    <name type="scientific">Paracoccus homiensis</name>
    <dbReference type="NCBI Taxonomy" id="364199"/>
    <lineage>
        <taxon>Bacteria</taxon>
        <taxon>Pseudomonadati</taxon>
        <taxon>Pseudomonadota</taxon>
        <taxon>Alphaproteobacteria</taxon>
        <taxon>Rhodobacterales</taxon>
        <taxon>Paracoccaceae</taxon>
        <taxon>Paracoccus</taxon>
    </lineage>
</organism>
<dbReference type="GO" id="GO:0000976">
    <property type="term" value="F:transcription cis-regulatory region binding"/>
    <property type="evidence" value="ECO:0007669"/>
    <property type="project" value="TreeGrafter"/>
</dbReference>
<reference evidence="7 8" key="1">
    <citation type="submission" date="2016-10" db="EMBL/GenBank/DDBJ databases">
        <authorList>
            <person name="de Groot N.N."/>
        </authorList>
    </citation>
    <scope>NUCLEOTIDE SEQUENCE [LARGE SCALE GENOMIC DNA]</scope>
    <source>
        <strain evidence="7 8">DSM 17862</strain>
    </source>
</reference>
<feature type="compositionally biased region" description="Polar residues" evidence="5">
    <location>
        <begin position="310"/>
        <end position="323"/>
    </location>
</feature>
<dbReference type="PROSITE" id="PS50931">
    <property type="entry name" value="HTH_LYSR"/>
    <property type="match status" value="1"/>
</dbReference>
<keyword evidence="4" id="KW-0804">Transcription</keyword>
<dbReference type="PANTHER" id="PTHR30126">
    <property type="entry name" value="HTH-TYPE TRANSCRIPTIONAL REGULATOR"/>
    <property type="match status" value="1"/>
</dbReference>
<dbReference type="Gene3D" id="3.40.190.10">
    <property type="entry name" value="Periplasmic binding protein-like II"/>
    <property type="match status" value="2"/>
</dbReference>
<dbReference type="Proteomes" id="UP000199180">
    <property type="component" value="Unassembled WGS sequence"/>
</dbReference>
<protein>
    <submittedName>
        <fullName evidence="7">DNA-binding transcriptional regulator, LysR family</fullName>
    </submittedName>
</protein>
<evidence type="ECO:0000313" key="7">
    <source>
        <dbReference type="EMBL" id="SET08418.1"/>
    </source>
</evidence>
<feature type="region of interest" description="Disordered" evidence="5">
    <location>
        <begin position="295"/>
        <end position="323"/>
    </location>
</feature>
<dbReference type="InterPro" id="IPR036390">
    <property type="entry name" value="WH_DNA-bd_sf"/>
</dbReference>
<dbReference type="CDD" id="cd05466">
    <property type="entry name" value="PBP2_LTTR_substrate"/>
    <property type="match status" value="1"/>
</dbReference>
<evidence type="ECO:0000256" key="1">
    <source>
        <dbReference type="ARBA" id="ARBA00009437"/>
    </source>
</evidence>
<feature type="domain" description="HTH lysR-type" evidence="6">
    <location>
        <begin position="1"/>
        <end position="58"/>
    </location>
</feature>
<proteinExistence type="inferred from homology"/>
<name>A0A1I0BN45_9RHOB</name>
<keyword evidence="2" id="KW-0805">Transcription regulation</keyword>
<keyword evidence="8" id="KW-1185">Reference proteome</keyword>
<dbReference type="InterPro" id="IPR000847">
    <property type="entry name" value="LysR_HTH_N"/>
</dbReference>
<evidence type="ECO:0000259" key="6">
    <source>
        <dbReference type="PROSITE" id="PS50931"/>
    </source>
</evidence>
<dbReference type="Pfam" id="PF03466">
    <property type="entry name" value="LysR_substrate"/>
    <property type="match status" value="1"/>
</dbReference>
<dbReference type="GO" id="GO:0003700">
    <property type="term" value="F:DNA-binding transcription factor activity"/>
    <property type="evidence" value="ECO:0007669"/>
    <property type="project" value="InterPro"/>
</dbReference>
<dbReference type="STRING" id="364199.SAMN04489858_1034"/>
<evidence type="ECO:0000313" key="8">
    <source>
        <dbReference type="Proteomes" id="UP000199180"/>
    </source>
</evidence>